<keyword evidence="5" id="KW-1185">Reference proteome</keyword>
<dbReference type="InterPro" id="IPR006638">
    <property type="entry name" value="Elp3/MiaA/NifB-like_rSAM"/>
</dbReference>
<comment type="function">
    <text evidence="2">Probably acts as a heme chaperone, transferring heme to an unknown acceptor. Binds one molecule of heme per monomer, possibly covalently. Binds 1 [4Fe-4S] cluster. The cluster is coordinated with 3 cysteines and an exchangeable S-adenosyl-L-methionine.</text>
</comment>
<proteinExistence type="inferred from homology"/>
<dbReference type="OrthoDB" id="9808022at2"/>
<dbReference type="PANTHER" id="PTHR13932:SF5">
    <property type="entry name" value="RADICAL S-ADENOSYL METHIONINE DOMAIN-CONTAINING PROTEIN 1, MITOCHONDRIAL"/>
    <property type="match status" value="1"/>
</dbReference>
<dbReference type="InterPro" id="IPR010723">
    <property type="entry name" value="HemN_C"/>
</dbReference>
<keyword evidence="2" id="KW-0963">Cytoplasm</keyword>
<dbReference type="SUPFAM" id="SSF102114">
    <property type="entry name" value="Radical SAM enzymes"/>
    <property type="match status" value="1"/>
</dbReference>
<comment type="caution">
    <text evidence="4">The sequence shown here is derived from an EMBL/GenBank/DDBJ whole genome shotgun (WGS) entry which is preliminary data.</text>
</comment>
<dbReference type="Pfam" id="PF06969">
    <property type="entry name" value="HemN_C"/>
    <property type="match status" value="1"/>
</dbReference>
<keyword evidence="2" id="KW-0408">Iron</keyword>
<keyword evidence="2" id="KW-0143">Chaperone</keyword>
<evidence type="ECO:0000259" key="3">
    <source>
        <dbReference type="PROSITE" id="PS51918"/>
    </source>
</evidence>
<dbReference type="GO" id="GO:0051539">
    <property type="term" value="F:4 iron, 4 sulfur cluster binding"/>
    <property type="evidence" value="ECO:0007669"/>
    <property type="project" value="UniProtKB-UniRule"/>
</dbReference>
<dbReference type="Proteomes" id="UP000215188">
    <property type="component" value="Unassembled WGS sequence"/>
</dbReference>
<evidence type="ECO:0000313" key="4">
    <source>
        <dbReference type="EMBL" id="OXL15155.1"/>
    </source>
</evidence>
<dbReference type="Gene3D" id="3.30.750.200">
    <property type="match status" value="1"/>
</dbReference>
<dbReference type="PROSITE" id="PS51918">
    <property type="entry name" value="RADICAL_SAM"/>
    <property type="match status" value="1"/>
</dbReference>
<keyword evidence="2" id="KW-0349">Heme</keyword>
<evidence type="ECO:0000313" key="5">
    <source>
        <dbReference type="Proteomes" id="UP000215188"/>
    </source>
</evidence>
<protein>
    <recommendedName>
        <fullName evidence="2">Heme chaperone HemW</fullName>
    </recommendedName>
</protein>
<dbReference type="GO" id="GO:0004109">
    <property type="term" value="F:coproporphyrinogen oxidase activity"/>
    <property type="evidence" value="ECO:0007669"/>
    <property type="project" value="InterPro"/>
</dbReference>
<dbReference type="SMART" id="SM00729">
    <property type="entry name" value="Elp3"/>
    <property type="match status" value="1"/>
</dbReference>
<dbReference type="InterPro" id="IPR007197">
    <property type="entry name" value="rSAM"/>
</dbReference>
<dbReference type="SFLD" id="SFLDF00562">
    <property type="entry name" value="HemN-like__clustered_with_heat"/>
    <property type="match status" value="1"/>
</dbReference>
<keyword evidence="2" id="KW-0004">4Fe-4S</keyword>
<keyword evidence="2" id="KW-0411">Iron-sulfur</keyword>
<dbReference type="AlphaFoldDB" id="A0A229FT38"/>
<dbReference type="Pfam" id="PF04055">
    <property type="entry name" value="Radical_SAM"/>
    <property type="match status" value="1"/>
</dbReference>
<dbReference type="GO" id="GO:0006779">
    <property type="term" value="P:porphyrin-containing compound biosynthetic process"/>
    <property type="evidence" value="ECO:0007669"/>
    <property type="project" value="InterPro"/>
</dbReference>
<keyword evidence="2" id="KW-0949">S-adenosyl-L-methionine</keyword>
<organism evidence="4 5">
    <name type="scientific">Polynucleobacter cosmopolitanus</name>
    <dbReference type="NCBI Taxonomy" id="351345"/>
    <lineage>
        <taxon>Bacteria</taxon>
        <taxon>Pseudomonadati</taxon>
        <taxon>Pseudomonadota</taxon>
        <taxon>Betaproteobacteria</taxon>
        <taxon>Burkholderiales</taxon>
        <taxon>Burkholderiaceae</taxon>
        <taxon>Polynucleobacter</taxon>
    </lineage>
</organism>
<dbReference type="SFLD" id="SFLDS00029">
    <property type="entry name" value="Radical_SAM"/>
    <property type="match status" value="1"/>
</dbReference>
<dbReference type="GO" id="GO:0005737">
    <property type="term" value="C:cytoplasm"/>
    <property type="evidence" value="ECO:0007669"/>
    <property type="project" value="UniProtKB-SubCell"/>
</dbReference>
<dbReference type="RefSeq" id="WP_089516385.1">
    <property type="nucleotide sequence ID" value="NZ_NJGG01000002.1"/>
</dbReference>
<dbReference type="InterPro" id="IPR034505">
    <property type="entry name" value="Coproporphyrinogen-III_oxidase"/>
</dbReference>
<dbReference type="CDD" id="cd01335">
    <property type="entry name" value="Radical_SAM"/>
    <property type="match status" value="1"/>
</dbReference>
<keyword evidence="2" id="KW-0479">Metal-binding</keyword>
<dbReference type="PANTHER" id="PTHR13932">
    <property type="entry name" value="COPROPORPHYRINIGEN III OXIDASE"/>
    <property type="match status" value="1"/>
</dbReference>
<comment type="subcellular location">
    <subcellularLocation>
        <location evidence="2">Cytoplasm</location>
    </subcellularLocation>
</comment>
<evidence type="ECO:0000256" key="2">
    <source>
        <dbReference type="RuleBase" id="RU364116"/>
    </source>
</evidence>
<dbReference type="SFLD" id="SFLDG01065">
    <property type="entry name" value="anaerobic_coproporphyrinogen-I"/>
    <property type="match status" value="1"/>
</dbReference>
<evidence type="ECO:0000256" key="1">
    <source>
        <dbReference type="ARBA" id="ARBA00006100"/>
    </source>
</evidence>
<dbReference type="NCBIfam" id="TIGR00539">
    <property type="entry name" value="hemN_rel"/>
    <property type="match status" value="1"/>
</dbReference>
<accession>A0A229FT38</accession>
<dbReference type="InterPro" id="IPR004559">
    <property type="entry name" value="HemW-like"/>
</dbReference>
<reference evidence="4 5" key="1">
    <citation type="submission" date="2017-06" db="EMBL/GenBank/DDBJ databases">
        <title>Reclassification of a Polynucleobacter cosmopolitanus strain isolated from tropical Lake Victoria as Polynucleobacter victoriensis comb. nov.</title>
        <authorList>
            <person name="Hahn M.W."/>
        </authorList>
    </citation>
    <scope>NUCLEOTIDE SEQUENCE [LARGE SCALE GENOMIC DNA]</scope>
    <source>
        <strain evidence="4 5">MWH-MoIso2</strain>
    </source>
</reference>
<comment type="similarity">
    <text evidence="1">Belongs to the anaerobic coproporphyrinogen-III oxidase family. HemW subfamily.</text>
</comment>
<gene>
    <name evidence="4" type="ORF">AOC33_07605</name>
</gene>
<feature type="domain" description="Radical SAM core" evidence="3">
    <location>
        <begin position="2"/>
        <end position="262"/>
    </location>
</feature>
<dbReference type="GO" id="GO:0046872">
    <property type="term" value="F:metal ion binding"/>
    <property type="evidence" value="ECO:0007669"/>
    <property type="project" value="UniProtKB-UniRule"/>
</dbReference>
<sequence>MLTSLPPLSLYVHIPWCIKKCPYCDFNSHQIKDVKEAKDGKDAKTNVIDIHPSNQANEANQGFDEKRYLEALRLDLQSTLPKVWGRRIHSIFIGGGTPSLLSSAGLDQLLSDIRALLPVNADAEITMEANPGTFEIEKFKSYAQSGINRISLGIQSFNDEKLKALGRIHDSAQAKAAIHAAMELFDQVNLDLMYALPNQTLDEAIQDLEQALAFKTQHLSLYHLTLEPNTLFAKYPPAIPDDDSAFEMLDALMDKLNTAGYERYEISAYAKNSNRCQHNMNYWKFGDYIGIGAGAHGKISAHNQIARQTNERHPDTYMQKIFNQGHALIEERILDKDDLPFEYMLNTLRLIDGVPTHEFKERTGLEISAINGPIQQALKKGLLDEDPSTLKASDLGIQYLNDLQMLFLK</sequence>
<dbReference type="EMBL" id="NJGG01000002">
    <property type="protein sequence ID" value="OXL15155.1"/>
    <property type="molecule type" value="Genomic_DNA"/>
</dbReference>
<name>A0A229FT38_9BURK</name>
<dbReference type="SFLD" id="SFLDF00288">
    <property type="entry name" value="HemN-like__clustered_with_nucl"/>
    <property type="match status" value="1"/>
</dbReference>
<dbReference type="InterPro" id="IPR058240">
    <property type="entry name" value="rSAM_sf"/>
</dbReference>